<dbReference type="OrthoDB" id="425534at2759"/>
<evidence type="ECO:0000256" key="2">
    <source>
        <dbReference type="ARBA" id="ARBA00022801"/>
    </source>
</evidence>
<keyword evidence="5" id="KW-1185">Reference proteome</keyword>
<evidence type="ECO:0000259" key="3">
    <source>
        <dbReference type="Pfam" id="PF00561"/>
    </source>
</evidence>
<proteinExistence type="inferred from homology"/>
<evidence type="ECO:0000313" key="4">
    <source>
        <dbReference type="EMBL" id="POS72022.1"/>
    </source>
</evidence>
<dbReference type="EMBL" id="MAVT02001106">
    <property type="protein sequence ID" value="POS72022.1"/>
    <property type="molecule type" value="Genomic_DNA"/>
</dbReference>
<comment type="similarity">
    <text evidence="1">Belongs to the peptidase S33 family.</text>
</comment>
<dbReference type="InterPro" id="IPR051601">
    <property type="entry name" value="Serine_prot/Carboxylest_S33"/>
</dbReference>
<keyword evidence="2" id="KW-0378">Hydrolase</keyword>
<dbReference type="InterPro" id="IPR000073">
    <property type="entry name" value="AB_hydrolase_1"/>
</dbReference>
<dbReference type="GO" id="GO:0016787">
    <property type="term" value="F:hydrolase activity"/>
    <property type="evidence" value="ECO:0007669"/>
    <property type="project" value="UniProtKB-KW"/>
</dbReference>
<organism evidence="4 5">
    <name type="scientific">Diaporthe helianthi</name>
    <dbReference type="NCBI Taxonomy" id="158607"/>
    <lineage>
        <taxon>Eukaryota</taxon>
        <taxon>Fungi</taxon>
        <taxon>Dikarya</taxon>
        <taxon>Ascomycota</taxon>
        <taxon>Pezizomycotina</taxon>
        <taxon>Sordariomycetes</taxon>
        <taxon>Sordariomycetidae</taxon>
        <taxon>Diaporthales</taxon>
        <taxon>Diaporthaceae</taxon>
        <taxon>Diaporthe</taxon>
    </lineage>
</organism>
<dbReference type="STRING" id="158607.A0A2P5HP38"/>
<dbReference type="InParanoid" id="A0A2P5HP38"/>
<gene>
    <name evidence="4" type="ORF">DHEL01_v209584</name>
</gene>
<evidence type="ECO:0000313" key="5">
    <source>
        <dbReference type="Proteomes" id="UP000094444"/>
    </source>
</evidence>
<dbReference type="SUPFAM" id="SSF53474">
    <property type="entry name" value="alpha/beta-Hydrolases"/>
    <property type="match status" value="1"/>
</dbReference>
<reference evidence="4" key="1">
    <citation type="submission" date="2017-09" db="EMBL/GenBank/DDBJ databases">
        <title>Polyketide synthases of a Diaporthe helianthi virulent isolate.</title>
        <authorList>
            <person name="Baroncelli R."/>
        </authorList>
    </citation>
    <scope>NUCLEOTIDE SEQUENCE [LARGE SCALE GENOMIC DNA]</scope>
    <source>
        <strain evidence="4">7/96</strain>
    </source>
</reference>
<accession>A0A2P5HP38</accession>
<dbReference type="AlphaFoldDB" id="A0A2P5HP38"/>
<dbReference type="PANTHER" id="PTHR43248">
    <property type="entry name" value="2-SUCCINYL-6-HYDROXY-2,4-CYCLOHEXADIENE-1-CARBOXYLATE SYNTHASE"/>
    <property type="match status" value="1"/>
</dbReference>
<dbReference type="Gene3D" id="3.40.50.1820">
    <property type="entry name" value="alpha/beta hydrolase"/>
    <property type="match status" value="1"/>
</dbReference>
<name>A0A2P5HP38_DIAHE</name>
<sequence>MESSHLGSGSVPDLTARITYEGESVSWERCGEITGHPLECTNVTVPMNHFPRNNSSQDAINDKAGPERVRMVYHQGDEINAILNEGYHILSFDPRGVNGSIPRAECYPDEETKRANSRLHRGGTLADTGDMYAWNKNLALNTPQTAADMNSILDALGQEEMIFWGFSYGTTLGQTYATMYPERSKRMVIDGVANIFDTYKRLDTEQKVWSDSERVLYGFFDECAKAGPEHCALASFGSTAEELWDAVLSRVDELKEEPLSVYVNSSLYGTFDYQKFLTNAIFSSLYAPKRAWVPTAKQLANFLQGNATDIWMERGRSDVFASIGEADRFVMFNDAKSGPEYWPQDRQSVVDEIVRVTNRSIFSKMDMSGFFGRQQ</sequence>
<comment type="caution">
    <text evidence="4">The sequence shown here is derived from an EMBL/GenBank/DDBJ whole genome shotgun (WGS) entry which is preliminary data.</text>
</comment>
<dbReference type="Pfam" id="PF00561">
    <property type="entry name" value="Abhydrolase_1"/>
    <property type="match status" value="1"/>
</dbReference>
<dbReference type="Proteomes" id="UP000094444">
    <property type="component" value="Unassembled WGS sequence"/>
</dbReference>
<dbReference type="PANTHER" id="PTHR43248:SF25">
    <property type="entry name" value="AB HYDROLASE-1 DOMAIN-CONTAINING PROTEIN-RELATED"/>
    <property type="match status" value="1"/>
</dbReference>
<protein>
    <recommendedName>
        <fullName evidence="3">AB hydrolase-1 domain-containing protein</fullName>
    </recommendedName>
</protein>
<feature type="domain" description="AB hydrolase-1" evidence="3">
    <location>
        <begin position="79"/>
        <end position="196"/>
    </location>
</feature>
<dbReference type="InterPro" id="IPR029058">
    <property type="entry name" value="AB_hydrolase_fold"/>
</dbReference>
<evidence type="ECO:0000256" key="1">
    <source>
        <dbReference type="ARBA" id="ARBA00010088"/>
    </source>
</evidence>